<name>F6YJE0_CIOIN</name>
<evidence type="ECO:0000259" key="6">
    <source>
        <dbReference type="PROSITE" id="PS50002"/>
    </source>
</evidence>
<feature type="repeat" description="WD" evidence="5">
    <location>
        <begin position="518"/>
        <end position="543"/>
    </location>
</feature>
<dbReference type="GO" id="GO:0036064">
    <property type="term" value="C:ciliary basal body"/>
    <property type="evidence" value="ECO:0000318"/>
    <property type="project" value="GO_Central"/>
</dbReference>
<dbReference type="PROSITE" id="PS50082">
    <property type="entry name" value="WD_REPEATS_2"/>
    <property type="match status" value="4"/>
</dbReference>
<dbReference type="AlphaFoldDB" id="F6YJE0"/>
<dbReference type="PANTHER" id="PTHR44499:SF1">
    <property type="entry name" value="JOUBERIN"/>
    <property type="match status" value="1"/>
</dbReference>
<proteinExistence type="predicted"/>
<evidence type="ECO:0000313" key="8">
    <source>
        <dbReference type="Proteomes" id="UP000008144"/>
    </source>
</evidence>
<dbReference type="PROSITE" id="PS50294">
    <property type="entry name" value="WD_REPEATS_REGION"/>
    <property type="match status" value="1"/>
</dbReference>
<dbReference type="OMA" id="KSVIPEW"/>
<dbReference type="CDD" id="cd11812">
    <property type="entry name" value="SH3_AHI-1"/>
    <property type="match status" value="1"/>
</dbReference>
<feature type="repeat" description="WD" evidence="5">
    <location>
        <begin position="358"/>
        <end position="400"/>
    </location>
</feature>
<dbReference type="InParanoid" id="F6YJE0"/>
<dbReference type="InterPro" id="IPR036322">
    <property type="entry name" value="WD40_repeat_dom_sf"/>
</dbReference>
<keyword evidence="8" id="KW-1185">Reference proteome</keyword>
<dbReference type="Gene3D" id="2.30.30.40">
    <property type="entry name" value="SH3 Domains"/>
    <property type="match status" value="1"/>
</dbReference>
<dbReference type="STRING" id="7719.ENSCINP00000022496"/>
<dbReference type="PROSITE" id="PS00678">
    <property type="entry name" value="WD_REPEATS_1"/>
    <property type="match status" value="1"/>
</dbReference>
<dbReference type="SMART" id="SM00326">
    <property type="entry name" value="SH3"/>
    <property type="match status" value="1"/>
</dbReference>
<dbReference type="EMBL" id="EAAA01002467">
    <property type="status" value="NOT_ANNOTATED_CDS"/>
    <property type="molecule type" value="Genomic_DNA"/>
</dbReference>
<dbReference type="Ensembl" id="ENSCINT00000022742.2">
    <property type="protein sequence ID" value="ENSCINP00000022496.2"/>
    <property type="gene ID" value="ENSCING00000011883.2"/>
</dbReference>
<evidence type="ECO:0000313" key="7">
    <source>
        <dbReference type="Ensembl" id="ENSCINP00000022496.2"/>
    </source>
</evidence>
<organism evidence="7 8">
    <name type="scientific">Ciona intestinalis</name>
    <name type="common">Transparent sea squirt</name>
    <name type="synonym">Ascidia intestinalis</name>
    <dbReference type="NCBI Taxonomy" id="7719"/>
    <lineage>
        <taxon>Eukaryota</taxon>
        <taxon>Metazoa</taxon>
        <taxon>Chordata</taxon>
        <taxon>Tunicata</taxon>
        <taxon>Ascidiacea</taxon>
        <taxon>Phlebobranchia</taxon>
        <taxon>Cionidae</taxon>
        <taxon>Ciona</taxon>
    </lineage>
</organism>
<evidence type="ECO:0000256" key="3">
    <source>
        <dbReference type="ARBA" id="ARBA00022737"/>
    </source>
</evidence>
<evidence type="ECO:0000256" key="4">
    <source>
        <dbReference type="PROSITE-ProRule" id="PRU00192"/>
    </source>
</evidence>
<dbReference type="CDD" id="cd00200">
    <property type="entry name" value="WD40"/>
    <property type="match status" value="1"/>
</dbReference>
<dbReference type="InterPro" id="IPR052803">
    <property type="entry name" value="Cilium-Associated_Jouberin"/>
</dbReference>
<reference evidence="7" key="2">
    <citation type="journal article" date="2008" name="Genome Biol.">
        <title>Improved genome assembly and evidence-based global gene model set for the chordate Ciona intestinalis: new insight into intron and operon populations.</title>
        <authorList>
            <person name="Satou Y."/>
            <person name="Mineta K."/>
            <person name="Ogasawara M."/>
            <person name="Sasakura Y."/>
            <person name="Shoguchi E."/>
            <person name="Ueno K."/>
            <person name="Yamada L."/>
            <person name="Matsumoto J."/>
            <person name="Wasserscheid J."/>
            <person name="Dewar K."/>
            <person name="Wiley G.B."/>
            <person name="Macmil S.L."/>
            <person name="Roe B.A."/>
            <person name="Zeller R.W."/>
            <person name="Hastings K.E."/>
            <person name="Lemaire P."/>
            <person name="Lindquist E."/>
            <person name="Endo T."/>
            <person name="Hotta K."/>
            <person name="Inaba K."/>
        </authorList>
    </citation>
    <scope>NUCLEOTIDE SEQUENCE [LARGE SCALE GENOMIC DNA]</scope>
    <source>
        <strain evidence="7">wild type</strain>
    </source>
</reference>
<dbReference type="InterPro" id="IPR001680">
    <property type="entry name" value="WD40_rpt"/>
</dbReference>
<evidence type="ECO:0000256" key="1">
    <source>
        <dbReference type="ARBA" id="ARBA00022443"/>
    </source>
</evidence>
<dbReference type="InterPro" id="IPR015943">
    <property type="entry name" value="WD40/YVTN_repeat-like_dom_sf"/>
</dbReference>
<dbReference type="InterPro" id="IPR020472">
    <property type="entry name" value="WD40_PAC1"/>
</dbReference>
<keyword evidence="1 4" id="KW-0728">SH3 domain</keyword>
<evidence type="ECO:0000256" key="2">
    <source>
        <dbReference type="ARBA" id="ARBA00022574"/>
    </source>
</evidence>
<dbReference type="GO" id="GO:0044458">
    <property type="term" value="P:motile cilium assembly"/>
    <property type="evidence" value="ECO:0000318"/>
    <property type="project" value="GO_Central"/>
</dbReference>
<dbReference type="PANTHER" id="PTHR44499">
    <property type="entry name" value="JOUBERIN"/>
    <property type="match status" value="1"/>
</dbReference>
<dbReference type="GeneTree" id="ENSGT00940000156509"/>
<protein>
    <recommendedName>
        <fullName evidence="6">SH3 domain-containing protein</fullName>
    </recommendedName>
</protein>
<dbReference type="PROSITE" id="PS50002">
    <property type="entry name" value="SH3"/>
    <property type="match status" value="1"/>
</dbReference>
<dbReference type="PRINTS" id="PR00320">
    <property type="entry name" value="GPROTEINBRPT"/>
</dbReference>
<dbReference type="SUPFAM" id="SSF50978">
    <property type="entry name" value="WD40 repeat-like"/>
    <property type="match status" value="1"/>
</dbReference>
<dbReference type="InterPro" id="IPR019775">
    <property type="entry name" value="WD40_repeat_CS"/>
</dbReference>
<dbReference type="Proteomes" id="UP000008144">
    <property type="component" value="Chromosome 7"/>
</dbReference>
<evidence type="ECO:0000256" key="5">
    <source>
        <dbReference type="PROSITE-ProRule" id="PRU00221"/>
    </source>
</evidence>
<reference evidence="7" key="3">
    <citation type="submission" date="2025-08" db="UniProtKB">
        <authorList>
            <consortium name="Ensembl"/>
        </authorList>
    </citation>
    <scope>IDENTIFICATION</scope>
</reference>
<dbReference type="Pfam" id="PF00400">
    <property type="entry name" value="WD40"/>
    <property type="match status" value="4"/>
</dbReference>
<feature type="repeat" description="WD" evidence="5">
    <location>
        <begin position="316"/>
        <end position="357"/>
    </location>
</feature>
<dbReference type="SUPFAM" id="SSF50044">
    <property type="entry name" value="SH3-domain"/>
    <property type="match status" value="1"/>
</dbReference>
<sequence length="772" mass="86515">DDGLVLGVTVHHSDHLRADLKYMAHPVVRVSIVDGSNGAYLKKSNSSRRVTSFYESDSVTSVLPIMTQPFDFRANQSVLPRWEETLIFNESFSSLVASRSVKASSPILFFVIRDFVSMSKANNVRKHRDDVDKGWHNVAWAFLKLVGSNGKPNTGRRVRLQLFHPPRNISAISMDAQSEPAFSWWLNHKRAAYPSTIYVTLKSVTGSSKMDPVPRSMFAMQPECGAQTYKQMHNSLQFADGTNNEDQQLEPKWSRLPGQTCKIPNTVSLKLWAGTDGAFSIRFSKSGTRIAVACKHGPIYPILLYSIPGGEEMGALVGHQQLVYDIQWSNDSSKLVSASADGTAQVWDLNDKSKSTHTLVHPSYVYTSSFHPTAQYIVATGGYDCVIRVWSIASSTTQMLQELDGHKSLINSLVFDHSGLTLYSADSAGVVVAWNCHSHEKPRKKTKIDWSIKTKYEERELSGVCINCIQVHPRNNKLLLHCRDSTIRMLDVRIHTLVKYSGSSNLRQLIRSDLTSCGSFVISGSEDGSAYVWNAESGDQVATFNELQFSRSVRDVTFHPHDHIVAFSCFGQNMPVLVYKYDKQVAAAEAGLVPVVANTAQINAVKSSRVSLPTLPPQKKQILLNLDKLVNSSNTSNMLKYMQYRISAILISSKLGILKLQNLLKIISQPPQQSSPRRSAHFFVTIGPLLIQQYYFLKTHNIKNIFRLHFINFIGSIFKVVALYDYQANRSDEITIVRGDIIRVLYKDGPTWWFGELVSDGRQGYFPSNYVA</sequence>
<dbReference type="PRINTS" id="PR00452">
    <property type="entry name" value="SH3DOMAIN"/>
</dbReference>
<accession>F6YJE0</accession>
<keyword evidence="2 5" id="KW-0853">WD repeat</keyword>
<dbReference type="FunCoup" id="F6YJE0">
    <property type="interactions" value="1"/>
</dbReference>
<dbReference type="InterPro" id="IPR036028">
    <property type="entry name" value="SH3-like_dom_sf"/>
</dbReference>
<feature type="repeat" description="WD" evidence="5">
    <location>
        <begin position="403"/>
        <end position="444"/>
    </location>
</feature>
<dbReference type="InterPro" id="IPR035832">
    <property type="entry name" value="AHI1_SH3"/>
</dbReference>
<dbReference type="Pfam" id="PF00018">
    <property type="entry name" value="SH3_1"/>
    <property type="match status" value="1"/>
</dbReference>
<reference evidence="7" key="4">
    <citation type="submission" date="2025-09" db="UniProtKB">
        <authorList>
            <consortium name="Ensembl"/>
        </authorList>
    </citation>
    <scope>IDENTIFICATION</scope>
</reference>
<feature type="domain" description="SH3" evidence="6">
    <location>
        <begin position="715"/>
        <end position="772"/>
    </location>
</feature>
<reference evidence="8" key="1">
    <citation type="journal article" date="2002" name="Science">
        <title>The draft genome of Ciona intestinalis: insights into chordate and vertebrate origins.</title>
        <authorList>
            <person name="Dehal P."/>
            <person name="Satou Y."/>
            <person name="Campbell R.K."/>
            <person name="Chapman J."/>
            <person name="Degnan B."/>
            <person name="De Tomaso A."/>
            <person name="Davidson B."/>
            <person name="Di Gregorio A."/>
            <person name="Gelpke M."/>
            <person name="Goodstein D.M."/>
            <person name="Harafuji N."/>
            <person name="Hastings K.E."/>
            <person name="Ho I."/>
            <person name="Hotta K."/>
            <person name="Huang W."/>
            <person name="Kawashima T."/>
            <person name="Lemaire P."/>
            <person name="Martinez D."/>
            <person name="Meinertzhagen I.A."/>
            <person name="Necula S."/>
            <person name="Nonaka M."/>
            <person name="Putnam N."/>
            <person name="Rash S."/>
            <person name="Saiga H."/>
            <person name="Satake M."/>
            <person name="Terry A."/>
            <person name="Yamada L."/>
            <person name="Wang H.G."/>
            <person name="Awazu S."/>
            <person name="Azumi K."/>
            <person name="Boore J."/>
            <person name="Branno M."/>
            <person name="Chin-Bow S."/>
            <person name="DeSantis R."/>
            <person name="Doyle S."/>
            <person name="Francino P."/>
            <person name="Keys D.N."/>
            <person name="Haga S."/>
            <person name="Hayashi H."/>
            <person name="Hino K."/>
            <person name="Imai K.S."/>
            <person name="Inaba K."/>
            <person name="Kano S."/>
            <person name="Kobayashi K."/>
            <person name="Kobayashi M."/>
            <person name="Lee B.I."/>
            <person name="Makabe K.W."/>
            <person name="Manohar C."/>
            <person name="Matassi G."/>
            <person name="Medina M."/>
            <person name="Mochizuki Y."/>
            <person name="Mount S."/>
            <person name="Morishita T."/>
            <person name="Miura S."/>
            <person name="Nakayama A."/>
            <person name="Nishizaka S."/>
            <person name="Nomoto H."/>
            <person name="Ohta F."/>
            <person name="Oishi K."/>
            <person name="Rigoutsos I."/>
            <person name="Sano M."/>
            <person name="Sasaki A."/>
            <person name="Sasakura Y."/>
            <person name="Shoguchi E."/>
            <person name="Shin-i T."/>
            <person name="Spagnuolo A."/>
            <person name="Stainier D."/>
            <person name="Suzuki M.M."/>
            <person name="Tassy O."/>
            <person name="Takatori N."/>
            <person name="Tokuoka M."/>
            <person name="Yagi K."/>
            <person name="Yoshizaki F."/>
            <person name="Wada S."/>
            <person name="Zhang C."/>
            <person name="Hyatt P.D."/>
            <person name="Larimer F."/>
            <person name="Detter C."/>
            <person name="Doggett N."/>
            <person name="Glavina T."/>
            <person name="Hawkins T."/>
            <person name="Richardson P."/>
            <person name="Lucas S."/>
            <person name="Kohara Y."/>
            <person name="Levine M."/>
            <person name="Satoh N."/>
            <person name="Rokhsar D.S."/>
        </authorList>
    </citation>
    <scope>NUCLEOTIDE SEQUENCE [LARGE SCALE GENOMIC DNA]</scope>
</reference>
<dbReference type="InterPro" id="IPR001452">
    <property type="entry name" value="SH3_domain"/>
</dbReference>
<keyword evidence="3" id="KW-0677">Repeat</keyword>
<dbReference type="Gene3D" id="2.130.10.10">
    <property type="entry name" value="YVTN repeat-like/Quinoprotein amine dehydrogenase"/>
    <property type="match status" value="1"/>
</dbReference>
<dbReference type="SMART" id="SM00320">
    <property type="entry name" value="WD40"/>
    <property type="match status" value="7"/>
</dbReference>